<reference evidence="11" key="2">
    <citation type="journal article" date="2023" name="Science">
        <title>Genomic signatures of disease resistance in endangered staghorn corals.</title>
        <authorList>
            <person name="Vollmer S.V."/>
            <person name="Selwyn J.D."/>
            <person name="Despard B.A."/>
            <person name="Roesel C.L."/>
        </authorList>
    </citation>
    <scope>NUCLEOTIDE SEQUENCE</scope>
    <source>
        <strain evidence="11">K2</strain>
    </source>
</reference>
<dbReference type="PANTHER" id="PTHR13170">
    <property type="entry name" value="O-GLCNACASE"/>
    <property type="match status" value="1"/>
</dbReference>
<comment type="catalytic activity">
    <reaction evidence="5">
        <text>3-O-(N-acetyl-beta-D-glucosaminyl)-L-threonyl-[protein] + H2O = L-threonyl-[protein] + N-acetyl-D-glucosamine</text>
        <dbReference type="Rhea" id="RHEA:48892"/>
        <dbReference type="Rhea" id="RHEA-COMP:11060"/>
        <dbReference type="Rhea" id="RHEA-COMP:12252"/>
        <dbReference type="ChEBI" id="CHEBI:15377"/>
        <dbReference type="ChEBI" id="CHEBI:30013"/>
        <dbReference type="ChEBI" id="CHEBI:90840"/>
        <dbReference type="ChEBI" id="CHEBI:506227"/>
        <dbReference type="EC" id="3.2.1.169"/>
    </reaction>
</comment>
<dbReference type="GO" id="GO:0016747">
    <property type="term" value="F:acyltransferase activity, transferring groups other than amino-acyl groups"/>
    <property type="evidence" value="ECO:0007669"/>
    <property type="project" value="InterPro"/>
</dbReference>
<evidence type="ECO:0000259" key="9">
    <source>
        <dbReference type="PROSITE" id="PS51186"/>
    </source>
</evidence>
<feature type="compositionally biased region" description="Basic and acidic residues" evidence="8">
    <location>
        <begin position="493"/>
        <end position="503"/>
    </location>
</feature>
<keyword evidence="2" id="KW-0326">Glycosidase</keyword>
<dbReference type="EMBL" id="JARQWQ010000024">
    <property type="protein sequence ID" value="KAK2563979.1"/>
    <property type="molecule type" value="Genomic_DNA"/>
</dbReference>
<organism evidence="11 12">
    <name type="scientific">Acropora cervicornis</name>
    <name type="common">Staghorn coral</name>
    <dbReference type="NCBI Taxonomy" id="6130"/>
    <lineage>
        <taxon>Eukaryota</taxon>
        <taxon>Metazoa</taxon>
        <taxon>Cnidaria</taxon>
        <taxon>Anthozoa</taxon>
        <taxon>Hexacorallia</taxon>
        <taxon>Scleractinia</taxon>
        <taxon>Astrocoeniina</taxon>
        <taxon>Acroporidae</taxon>
        <taxon>Acropora</taxon>
    </lineage>
</organism>
<dbReference type="PROSITE" id="PS52009">
    <property type="entry name" value="GH84"/>
    <property type="match status" value="1"/>
</dbReference>
<keyword evidence="1" id="KW-0378">Hydrolase</keyword>
<dbReference type="Proteomes" id="UP001249851">
    <property type="component" value="Unassembled WGS sequence"/>
</dbReference>
<dbReference type="Pfam" id="PF07555">
    <property type="entry name" value="NAGidase"/>
    <property type="match status" value="1"/>
</dbReference>
<evidence type="ECO:0000256" key="7">
    <source>
        <dbReference type="ARBA" id="ARBA00076634"/>
    </source>
</evidence>
<feature type="region of interest" description="Disordered" evidence="8">
    <location>
        <begin position="461"/>
        <end position="503"/>
    </location>
</feature>
<evidence type="ECO:0000256" key="5">
    <source>
        <dbReference type="ARBA" id="ARBA00052136"/>
    </source>
</evidence>
<proteinExistence type="predicted"/>
<dbReference type="SUPFAM" id="SSF55729">
    <property type="entry name" value="Acyl-CoA N-acyltransferases (Nat)"/>
    <property type="match status" value="1"/>
</dbReference>
<evidence type="ECO:0000256" key="8">
    <source>
        <dbReference type="SAM" id="MobiDB-lite"/>
    </source>
</evidence>
<keyword evidence="12" id="KW-1185">Reference proteome</keyword>
<dbReference type="InterPro" id="IPR000182">
    <property type="entry name" value="GNAT_dom"/>
</dbReference>
<sequence length="897" mass="101474">MKALSGRVRVLKNSKLKLRVGSKKRTAMSSDVSKDKTEEFISGVVEGFYGRPWTYEQRKELFSRLRHLKMTTYLYAPKDDLKHRALWRDLYTPEETENLKQLIASSKEYGIKFYYALSPGLDILFSSTRDIQQLKRKMSQVQKLGCEAFALLFDDIDPQLHGPDVESFRSFGEAQVEITNSIYKYLGCPNFLFCPTEYCGTRAIPNVETSDYLLTLGSKLNPKINIMWTGPKVVSKVITTQTIEALTTVLKRKPVIWDNIHANDYDQRRVFLGPYDGRPVELFPLLNGVLTNPNCEFESNFIAVHTLASWLRDSSLVTSEEPMSIDPKASSSAEPMEEDPLASTESNESGSADRKPEEVVSQGVVPSESNDTETTKVDGEMDTESGASLNETKSTVTRTFYDPQNALKEAVTAWLEEFSKVKNATSRTYAKSGAYCVTPDSMPIQMQAPMAASTRAVTTVSTSTVSSPVTTPSPTKVAKENSRKKLSSSASLETKDEAAKKEQEIPMDVTEMKQKPAPTPLSTDDLLLLVDLFYLPYNHGQQAKQIVSDFKWLKFNAIKEDSQEFMELTEQEQKTKVSEWNEKAEKFHEICRSVEEMFVRLTETSNRALVYDLYPYVWDVKEVLQLLDTFVNWLSSKNKRKKQKGQSFFPEDPEPWVFRGGLCGELQRLLPIDGGHEVFNLRAPDVPTTCIYTIRPYQPEDESSLYEICVSTCDDWQDGHDLFPCRRFKMAGDRFVGPYLKICPEHVFVVEDGDGRCGFAVATSDSKHFYEQLKKHWLPEVCKKYEKPEGNSSEWTFAEQLASSFHNPSIFLPQDLHAKYSAHVQIYLLPRAQDLGLGKRLLACVLSALKAEDCTGVHCEIATTNSGALDFYTKLGFYKIPLKDQGAPDTVIFGRTF</sequence>
<evidence type="ECO:0000256" key="3">
    <source>
        <dbReference type="ARBA" id="ARBA00030512"/>
    </source>
</evidence>
<dbReference type="Gene3D" id="3.20.20.80">
    <property type="entry name" value="Glycosidases"/>
    <property type="match status" value="1"/>
</dbReference>
<dbReference type="GO" id="GO:0009100">
    <property type="term" value="P:glycoprotein metabolic process"/>
    <property type="evidence" value="ECO:0007669"/>
    <property type="project" value="TreeGrafter"/>
</dbReference>
<feature type="region of interest" description="Disordered" evidence="8">
    <location>
        <begin position="318"/>
        <end position="391"/>
    </location>
</feature>
<dbReference type="AlphaFoldDB" id="A0AAD9QMR2"/>
<feature type="domain" description="N-acetyltransferase" evidence="9">
    <location>
        <begin position="692"/>
        <end position="897"/>
    </location>
</feature>
<dbReference type="FunFam" id="3.20.20.80:FF:000009">
    <property type="entry name" value="O-GlcNAcase BT_4395"/>
    <property type="match status" value="1"/>
</dbReference>
<feature type="compositionally biased region" description="Low complexity" evidence="8">
    <location>
        <begin position="461"/>
        <end position="475"/>
    </location>
</feature>
<evidence type="ECO:0000313" key="12">
    <source>
        <dbReference type="Proteomes" id="UP001249851"/>
    </source>
</evidence>
<dbReference type="PROSITE" id="PS51186">
    <property type="entry name" value="GNAT"/>
    <property type="match status" value="1"/>
</dbReference>
<name>A0AAD9QMR2_ACRCE</name>
<dbReference type="Gene3D" id="1.20.58.240">
    <property type="entry name" value="STAT, domain 1"/>
    <property type="match status" value="1"/>
</dbReference>
<dbReference type="Pfam" id="PF00583">
    <property type="entry name" value="Acetyltransf_1"/>
    <property type="match status" value="1"/>
</dbReference>
<dbReference type="InterPro" id="IPR016181">
    <property type="entry name" value="Acyl_CoA_acyltransferase"/>
</dbReference>
<comment type="catalytic activity">
    <reaction evidence="4">
        <text>3-O-(N-acetyl-beta-D-glucosaminyl)-L-seryl-[protein] + H2O = N-acetyl-D-glucosamine + L-seryl-[protein]</text>
        <dbReference type="Rhea" id="RHEA:48876"/>
        <dbReference type="Rhea" id="RHEA-COMP:9863"/>
        <dbReference type="Rhea" id="RHEA-COMP:12251"/>
        <dbReference type="ChEBI" id="CHEBI:15377"/>
        <dbReference type="ChEBI" id="CHEBI:29999"/>
        <dbReference type="ChEBI" id="CHEBI:90838"/>
        <dbReference type="ChEBI" id="CHEBI:506227"/>
        <dbReference type="EC" id="3.2.1.169"/>
    </reaction>
</comment>
<evidence type="ECO:0000256" key="4">
    <source>
        <dbReference type="ARBA" id="ARBA00050933"/>
    </source>
</evidence>
<protein>
    <recommendedName>
        <fullName evidence="6">protein O-GlcNAcase</fullName>
        <ecNumber evidence="6">3.2.1.169</ecNumber>
    </recommendedName>
    <alternativeName>
        <fullName evidence="3">Beta-N-acetylhexosaminidase</fullName>
    </alternativeName>
    <alternativeName>
        <fullName evidence="7">Beta-hexosaminidase</fullName>
    </alternativeName>
</protein>
<dbReference type="GO" id="GO:0102571">
    <property type="term" value="F:[protein]-3-O-(N-acetyl-D-glucosaminyl)-L-serine/L-threonine O-N-acetyl-alpha-D-glucosaminase activity"/>
    <property type="evidence" value="ECO:0007669"/>
    <property type="project" value="UniProtKB-EC"/>
</dbReference>
<dbReference type="InterPro" id="IPR011496">
    <property type="entry name" value="O-GlcNAcase_cat"/>
</dbReference>
<dbReference type="SUPFAM" id="SSF51445">
    <property type="entry name" value="(Trans)glycosidases"/>
    <property type="match status" value="1"/>
</dbReference>
<dbReference type="Gene3D" id="3.40.630.30">
    <property type="match status" value="1"/>
</dbReference>
<dbReference type="PANTHER" id="PTHR13170:SF16">
    <property type="entry name" value="PROTEIN O-GLCNACASE"/>
    <property type="match status" value="1"/>
</dbReference>
<accession>A0AAD9QMR2</accession>
<comment type="caution">
    <text evidence="11">The sequence shown here is derived from an EMBL/GenBank/DDBJ whole genome shotgun (WGS) entry which is preliminary data.</text>
</comment>
<dbReference type="InterPro" id="IPR051822">
    <property type="entry name" value="Glycosyl_Hydrolase_84"/>
</dbReference>
<dbReference type="EC" id="3.2.1.169" evidence="6"/>
<feature type="domain" description="GH84" evidence="10">
    <location>
        <begin position="40"/>
        <end position="315"/>
    </location>
</feature>
<dbReference type="InterPro" id="IPR017853">
    <property type="entry name" value="GH"/>
</dbReference>
<dbReference type="GO" id="GO:0016231">
    <property type="term" value="F:beta-N-acetylglucosaminidase activity"/>
    <property type="evidence" value="ECO:0007669"/>
    <property type="project" value="TreeGrafter"/>
</dbReference>
<evidence type="ECO:0000259" key="10">
    <source>
        <dbReference type="PROSITE" id="PS52009"/>
    </source>
</evidence>
<evidence type="ECO:0000256" key="2">
    <source>
        <dbReference type="ARBA" id="ARBA00023295"/>
    </source>
</evidence>
<evidence type="ECO:0000256" key="6">
    <source>
        <dbReference type="ARBA" id="ARBA00066938"/>
    </source>
</evidence>
<evidence type="ECO:0000313" key="11">
    <source>
        <dbReference type="EMBL" id="KAK2563979.1"/>
    </source>
</evidence>
<reference evidence="11" key="1">
    <citation type="journal article" date="2023" name="G3 (Bethesda)">
        <title>Whole genome assembly and annotation of the endangered Caribbean coral Acropora cervicornis.</title>
        <authorList>
            <person name="Selwyn J.D."/>
            <person name="Vollmer S.V."/>
        </authorList>
    </citation>
    <scope>NUCLEOTIDE SEQUENCE</scope>
    <source>
        <strain evidence="11">K2</strain>
    </source>
</reference>
<evidence type="ECO:0000256" key="1">
    <source>
        <dbReference type="ARBA" id="ARBA00022801"/>
    </source>
</evidence>
<gene>
    <name evidence="11" type="ORF">P5673_012998</name>
</gene>